<dbReference type="Proteomes" id="UP000288227">
    <property type="component" value="Unassembled WGS sequence"/>
</dbReference>
<keyword evidence="5" id="KW-1185">Reference proteome</keyword>
<dbReference type="EMBL" id="BHXQ01000001">
    <property type="protein sequence ID" value="GCC50396.1"/>
    <property type="molecule type" value="Genomic_DNA"/>
</dbReference>
<reference evidence="4 5" key="1">
    <citation type="submission" date="2018-11" db="EMBL/GenBank/DDBJ databases">
        <title>Chryseotalea sanarue gen. nov., sp., nov., a member of the family Cytophagaceae, isolated from a brackish lake in Hamamatsu Japan.</title>
        <authorList>
            <person name="Maejima Y."/>
            <person name="Iino T."/>
            <person name="Muraguchi Y."/>
            <person name="Fukuda K."/>
            <person name="Ohkuma M."/>
            <person name="Moriuchi R."/>
            <person name="Dohra H."/>
            <person name="Kimbara K."/>
            <person name="Shintani M."/>
        </authorList>
    </citation>
    <scope>NUCLEOTIDE SEQUENCE [LARGE SCALE GENOMIC DNA]</scope>
    <source>
        <strain evidence="4 5">Ys</strain>
    </source>
</reference>
<dbReference type="InterPro" id="IPR050595">
    <property type="entry name" value="Bact_response_regulator"/>
</dbReference>
<gene>
    <name evidence="4" type="ORF">SanaruYs_06110</name>
</gene>
<dbReference type="SUPFAM" id="SSF52172">
    <property type="entry name" value="CheY-like"/>
    <property type="match status" value="1"/>
</dbReference>
<dbReference type="PANTHER" id="PTHR44591:SF23">
    <property type="entry name" value="CHEY SUBFAMILY"/>
    <property type="match status" value="1"/>
</dbReference>
<evidence type="ECO:0000256" key="1">
    <source>
        <dbReference type="ARBA" id="ARBA00022553"/>
    </source>
</evidence>
<dbReference type="PROSITE" id="PS50110">
    <property type="entry name" value="RESPONSE_REGULATORY"/>
    <property type="match status" value="1"/>
</dbReference>
<feature type="modified residue" description="4-aspartylphosphate" evidence="2">
    <location>
        <position position="52"/>
    </location>
</feature>
<dbReference type="Pfam" id="PF00072">
    <property type="entry name" value="Response_reg"/>
    <property type="match status" value="1"/>
</dbReference>
<evidence type="ECO:0000259" key="3">
    <source>
        <dbReference type="PROSITE" id="PS50110"/>
    </source>
</evidence>
<dbReference type="OrthoDB" id="9789181at2"/>
<evidence type="ECO:0000313" key="4">
    <source>
        <dbReference type="EMBL" id="GCC50396.1"/>
    </source>
</evidence>
<dbReference type="InterPro" id="IPR001789">
    <property type="entry name" value="Sig_transdc_resp-reg_receiver"/>
</dbReference>
<evidence type="ECO:0000313" key="5">
    <source>
        <dbReference type="Proteomes" id="UP000288227"/>
    </source>
</evidence>
<dbReference type="GO" id="GO:0000160">
    <property type="term" value="P:phosphorelay signal transduction system"/>
    <property type="evidence" value="ECO:0007669"/>
    <property type="project" value="InterPro"/>
</dbReference>
<keyword evidence="1 2" id="KW-0597">Phosphoprotein</keyword>
<comment type="caution">
    <text evidence="4">The sequence shown here is derived from an EMBL/GenBank/DDBJ whole genome shotgun (WGS) entry which is preliminary data.</text>
</comment>
<name>A0A401U6H2_9BACT</name>
<dbReference type="InterPro" id="IPR011006">
    <property type="entry name" value="CheY-like_superfamily"/>
</dbReference>
<evidence type="ECO:0000256" key="2">
    <source>
        <dbReference type="PROSITE-ProRule" id="PRU00169"/>
    </source>
</evidence>
<dbReference type="PANTHER" id="PTHR44591">
    <property type="entry name" value="STRESS RESPONSE REGULATOR PROTEIN 1"/>
    <property type="match status" value="1"/>
</dbReference>
<proteinExistence type="predicted"/>
<feature type="domain" description="Response regulatory" evidence="3">
    <location>
        <begin position="3"/>
        <end position="119"/>
    </location>
</feature>
<organism evidence="4 5">
    <name type="scientific">Chryseotalea sanaruensis</name>
    <dbReference type="NCBI Taxonomy" id="2482724"/>
    <lineage>
        <taxon>Bacteria</taxon>
        <taxon>Pseudomonadati</taxon>
        <taxon>Bacteroidota</taxon>
        <taxon>Cytophagia</taxon>
        <taxon>Cytophagales</taxon>
        <taxon>Chryseotaleaceae</taxon>
        <taxon>Chryseotalea</taxon>
    </lineage>
</organism>
<sequence length="120" mass="13465">MRKVLIIEDNLEVRENTVEILELKGFSVISAENGKEGIAKAEIEKPDIILCDIIMPDIDGYRVIKELKAHPITAKIPFIYVTASGEKSEVKLAMNMGANAYVRKPFDVNELIEKINECFA</sequence>
<dbReference type="Gene3D" id="3.40.50.2300">
    <property type="match status" value="1"/>
</dbReference>
<dbReference type="AlphaFoldDB" id="A0A401U6H2"/>
<accession>A0A401U6H2</accession>
<protein>
    <recommendedName>
        <fullName evidence="3">Response regulatory domain-containing protein</fullName>
    </recommendedName>
</protein>
<dbReference type="SMART" id="SM00448">
    <property type="entry name" value="REC"/>
    <property type="match status" value="1"/>
</dbReference>
<dbReference type="RefSeq" id="WP_127121035.1">
    <property type="nucleotide sequence ID" value="NZ_BHXQ01000001.1"/>
</dbReference>